<keyword evidence="4 8" id="KW-1133">Transmembrane helix</keyword>
<keyword evidence="6" id="KW-0325">Glycoprotein</keyword>
<comment type="subcellular location">
    <subcellularLocation>
        <location evidence="1">Membrane</location>
        <topology evidence="1">Multi-pass membrane protein</topology>
    </subcellularLocation>
</comment>
<gene>
    <name evidence="10" type="ORF">N8I77_000186</name>
</gene>
<feature type="transmembrane region" description="Helical" evidence="8">
    <location>
        <begin position="170"/>
        <end position="188"/>
    </location>
</feature>
<reference evidence="10" key="1">
    <citation type="submission" date="2023-06" db="EMBL/GenBank/DDBJ databases">
        <authorList>
            <person name="Noh H."/>
        </authorList>
    </citation>
    <scope>NUCLEOTIDE SEQUENCE</scope>
    <source>
        <strain evidence="10">DUCC20226</strain>
    </source>
</reference>
<evidence type="ECO:0000256" key="7">
    <source>
        <dbReference type="SAM" id="MobiDB-lite"/>
    </source>
</evidence>
<evidence type="ECO:0000256" key="4">
    <source>
        <dbReference type="ARBA" id="ARBA00022989"/>
    </source>
</evidence>
<keyword evidence="5 8" id="KW-0472">Membrane</keyword>
<feature type="transmembrane region" description="Helical" evidence="8">
    <location>
        <begin position="291"/>
        <end position="313"/>
    </location>
</feature>
<feature type="transmembrane region" description="Helical" evidence="8">
    <location>
        <begin position="537"/>
        <end position="558"/>
    </location>
</feature>
<dbReference type="AlphaFoldDB" id="A0AAD9W841"/>
<dbReference type="CDD" id="cd17502">
    <property type="entry name" value="MFS_Azr1_MDR_like"/>
    <property type="match status" value="1"/>
</dbReference>
<evidence type="ECO:0000256" key="6">
    <source>
        <dbReference type="ARBA" id="ARBA00023180"/>
    </source>
</evidence>
<dbReference type="PANTHER" id="PTHR23501">
    <property type="entry name" value="MAJOR FACILITATOR SUPERFAMILY"/>
    <property type="match status" value="1"/>
</dbReference>
<dbReference type="GO" id="GO:0022857">
    <property type="term" value="F:transmembrane transporter activity"/>
    <property type="evidence" value="ECO:0007669"/>
    <property type="project" value="InterPro"/>
</dbReference>
<dbReference type="EMBL" id="JAUJFL010000001">
    <property type="protein sequence ID" value="KAK2613263.1"/>
    <property type="molecule type" value="Genomic_DNA"/>
</dbReference>
<keyword evidence="11" id="KW-1185">Reference proteome</keyword>
<dbReference type="InterPro" id="IPR020846">
    <property type="entry name" value="MFS_dom"/>
</dbReference>
<feature type="transmembrane region" description="Helical" evidence="8">
    <location>
        <begin position="108"/>
        <end position="126"/>
    </location>
</feature>
<feature type="transmembrane region" description="Helical" evidence="8">
    <location>
        <begin position="374"/>
        <end position="393"/>
    </location>
</feature>
<evidence type="ECO:0000256" key="1">
    <source>
        <dbReference type="ARBA" id="ARBA00004141"/>
    </source>
</evidence>
<feature type="transmembrane region" description="Helical" evidence="8">
    <location>
        <begin position="138"/>
        <end position="164"/>
    </location>
</feature>
<evidence type="ECO:0000259" key="9">
    <source>
        <dbReference type="PROSITE" id="PS50850"/>
    </source>
</evidence>
<accession>A0AAD9W841</accession>
<organism evidence="10 11">
    <name type="scientific">Phomopsis amygdali</name>
    <name type="common">Fusicoccum amygdali</name>
    <dbReference type="NCBI Taxonomy" id="1214568"/>
    <lineage>
        <taxon>Eukaryota</taxon>
        <taxon>Fungi</taxon>
        <taxon>Dikarya</taxon>
        <taxon>Ascomycota</taxon>
        <taxon>Pezizomycotina</taxon>
        <taxon>Sordariomycetes</taxon>
        <taxon>Sordariomycetidae</taxon>
        <taxon>Diaporthales</taxon>
        <taxon>Diaporthaceae</taxon>
        <taxon>Diaporthe</taxon>
    </lineage>
</organism>
<feature type="region of interest" description="Disordered" evidence="7">
    <location>
        <begin position="573"/>
        <end position="604"/>
    </location>
</feature>
<sequence>MASSSLSNLGQMVKDAAKDGNTGKTVNTAESTIQAHDGEPRIELKNDDRNDDSSIQAKVVMSTFDNGPRFWAVMTSLALTSFLASLENSVVVTSGPAIVADLEMGEEYVWVANAFFVCCAAVQPLLGQLCNIFGRRWVMICVTALFTLGSGICGGATSGSMLIAGRGVQGAGSGGVVMIAHIILADLVPLRQRGNYIAILMAVYGIGLTIGPLLGGAIVDSISWRWVFYINVPIGALAVVVLYLLLRLNHNKATTLGEKMKRIDWVGNSLLITGTIVMLYALTYAGGKYTWASWHTLVPLLVGVFVVLLFGVWEVYGLASEPVIPPRLFHHRTSLIVAVNTFLYWMLVYWGMYFLPLTFQTVFLFSAERTGVSLLPMSLVSIPGTALAAMALSRWGKFKLLHLVGEAIFTLGLGLFALQWEGSTTAEWATFQCVWALGAGMVMDTLLPAFQAPVPESDQAAATATWAFIRTVGGVWGVAVPATIFNNRVDQLAYTISDPHARQLVSAGGAYQHAYASFIESFPDPVSGEVRAVYRGALKLVFLASVCFGGVAFLLFTLEKELPLRKSLETEYGLEDTRTKASGSVKADIEKSPEQGGLQFHSSQ</sequence>
<dbReference type="Pfam" id="PF07690">
    <property type="entry name" value="MFS_1"/>
    <property type="match status" value="1"/>
</dbReference>
<dbReference type="InterPro" id="IPR011701">
    <property type="entry name" value="MFS"/>
</dbReference>
<dbReference type="PROSITE" id="PS50850">
    <property type="entry name" value="MFS"/>
    <property type="match status" value="1"/>
</dbReference>
<feature type="region of interest" description="Disordered" evidence="7">
    <location>
        <begin position="1"/>
        <end position="49"/>
    </location>
</feature>
<feature type="compositionally biased region" description="Polar residues" evidence="7">
    <location>
        <begin position="22"/>
        <end position="34"/>
    </location>
</feature>
<dbReference type="Gene3D" id="1.20.1720.10">
    <property type="entry name" value="Multidrug resistance protein D"/>
    <property type="match status" value="1"/>
</dbReference>
<keyword evidence="2" id="KW-0813">Transport</keyword>
<feature type="transmembrane region" description="Helical" evidence="8">
    <location>
        <begin position="226"/>
        <end position="245"/>
    </location>
</feature>
<name>A0AAD9W841_PHOAM</name>
<evidence type="ECO:0000313" key="11">
    <source>
        <dbReference type="Proteomes" id="UP001265746"/>
    </source>
</evidence>
<dbReference type="PANTHER" id="PTHR23501:SF187">
    <property type="entry name" value="MAJOR FACILITATOR SUPERFAMILY (MFS) PROFILE DOMAIN-CONTAINING PROTEIN"/>
    <property type="match status" value="1"/>
</dbReference>
<feature type="compositionally biased region" description="Basic and acidic residues" evidence="7">
    <location>
        <begin position="36"/>
        <end position="49"/>
    </location>
</feature>
<evidence type="ECO:0000256" key="8">
    <source>
        <dbReference type="SAM" id="Phobius"/>
    </source>
</evidence>
<feature type="transmembrane region" description="Helical" evidence="8">
    <location>
        <begin position="334"/>
        <end position="354"/>
    </location>
</feature>
<keyword evidence="3 8" id="KW-0812">Transmembrane</keyword>
<dbReference type="Proteomes" id="UP001265746">
    <property type="component" value="Unassembled WGS sequence"/>
</dbReference>
<feature type="transmembrane region" description="Helical" evidence="8">
    <location>
        <begin position="70"/>
        <end position="88"/>
    </location>
</feature>
<feature type="transmembrane region" description="Helical" evidence="8">
    <location>
        <begin position="400"/>
        <end position="420"/>
    </location>
</feature>
<feature type="domain" description="Major facilitator superfamily (MFS) profile" evidence="9">
    <location>
        <begin position="73"/>
        <end position="562"/>
    </location>
</feature>
<feature type="transmembrane region" description="Helical" evidence="8">
    <location>
        <begin position="195"/>
        <end position="214"/>
    </location>
</feature>
<evidence type="ECO:0000256" key="5">
    <source>
        <dbReference type="ARBA" id="ARBA00023136"/>
    </source>
</evidence>
<comment type="caution">
    <text evidence="10">The sequence shown here is derived from an EMBL/GenBank/DDBJ whole genome shotgun (WGS) entry which is preliminary data.</text>
</comment>
<dbReference type="GO" id="GO:0005886">
    <property type="term" value="C:plasma membrane"/>
    <property type="evidence" value="ECO:0007669"/>
    <property type="project" value="TreeGrafter"/>
</dbReference>
<evidence type="ECO:0000313" key="10">
    <source>
        <dbReference type="EMBL" id="KAK2613263.1"/>
    </source>
</evidence>
<evidence type="ECO:0000256" key="2">
    <source>
        <dbReference type="ARBA" id="ARBA00022448"/>
    </source>
</evidence>
<proteinExistence type="predicted"/>
<protein>
    <recommendedName>
        <fullName evidence="9">Major facilitator superfamily (MFS) profile domain-containing protein</fullName>
    </recommendedName>
</protein>
<dbReference type="Gene3D" id="1.20.1250.20">
    <property type="entry name" value="MFS general substrate transporter like domains"/>
    <property type="match status" value="1"/>
</dbReference>
<dbReference type="InterPro" id="IPR036259">
    <property type="entry name" value="MFS_trans_sf"/>
</dbReference>
<feature type="transmembrane region" description="Helical" evidence="8">
    <location>
        <begin position="265"/>
        <end position="285"/>
    </location>
</feature>
<feature type="compositionally biased region" description="Polar residues" evidence="7">
    <location>
        <begin position="1"/>
        <end position="10"/>
    </location>
</feature>
<dbReference type="SUPFAM" id="SSF103473">
    <property type="entry name" value="MFS general substrate transporter"/>
    <property type="match status" value="1"/>
</dbReference>
<evidence type="ECO:0000256" key="3">
    <source>
        <dbReference type="ARBA" id="ARBA00022692"/>
    </source>
</evidence>